<proteinExistence type="predicted"/>
<dbReference type="SUPFAM" id="SSF54427">
    <property type="entry name" value="NTF2-like"/>
    <property type="match status" value="1"/>
</dbReference>
<dbReference type="Gene3D" id="3.10.450.50">
    <property type="match status" value="1"/>
</dbReference>
<gene>
    <name evidence="2" type="ORF">GCM10011323_24660</name>
</gene>
<evidence type="ECO:0000259" key="1">
    <source>
        <dbReference type="Pfam" id="PF14534"/>
    </source>
</evidence>
<evidence type="ECO:0000313" key="3">
    <source>
        <dbReference type="Proteomes" id="UP000634043"/>
    </source>
</evidence>
<name>A0ABQ1WAM3_9BACT</name>
<comment type="caution">
    <text evidence="2">The sequence shown here is derived from an EMBL/GenBank/DDBJ whole genome shotgun (WGS) entry which is preliminary data.</text>
</comment>
<feature type="domain" description="DUF4440" evidence="1">
    <location>
        <begin position="49"/>
        <end position="150"/>
    </location>
</feature>
<dbReference type="Pfam" id="PF14534">
    <property type="entry name" value="DUF4440"/>
    <property type="match status" value="1"/>
</dbReference>
<organism evidence="2 3">
    <name type="scientific">Pontibacter amylolyticus</name>
    <dbReference type="NCBI Taxonomy" id="1424080"/>
    <lineage>
        <taxon>Bacteria</taxon>
        <taxon>Pseudomonadati</taxon>
        <taxon>Bacteroidota</taxon>
        <taxon>Cytophagia</taxon>
        <taxon>Cytophagales</taxon>
        <taxon>Hymenobacteraceae</taxon>
        <taxon>Pontibacter</taxon>
    </lineage>
</organism>
<protein>
    <recommendedName>
        <fullName evidence="1">DUF4440 domain-containing protein</fullName>
    </recommendedName>
</protein>
<accession>A0ABQ1WAM3</accession>
<dbReference type="InterPro" id="IPR032710">
    <property type="entry name" value="NTF2-like_dom_sf"/>
</dbReference>
<sequence>MVVSNKNRVLYLAAGILLFIATAFTFKNNKTATMSDAITEVKQALDGQVAAWNKGELEKAMDFYWESPDMLWISRNGTEQGWQQVLDMFKTDFTDRSKMGAYSYEPLHIEQVGPEAVYYVYRWKIDLQGKKLMGGVSSQLWRKVNGRWVITAEHAS</sequence>
<dbReference type="Proteomes" id="UP000634043">
    <property type="component" value="Unassembled WGS sequence"/>
</dbReference>
<evidence type="ECO:0000313" key="2">
    <source>
        <dbReference type="EMBL" id="GGG19622.1"/>
    </source>
</evidence>
<dbReference type="EMBL" id="BMFP01000004">
    <property type="protein sequence ID" value="GGG19622.1"/>
    <property type="molecule type" value="Genomic_DNA"/>
</dbReference>
<dbReference type="InterPro" id="IPR027843">
    <property type="entry name" value="DUF4440"/>
</dbReference>
<keyword evidence="3" id="KW-1185">Reference proteome</keyword>
<reference evidence="3" key="1">
    <citation type="journal article" date="2019" name="Int. J. Syst. Evol. Microbiol.">
        <title>The Global Catalogue of Microorganisms (GCM) 10K type strain sequencing project: providing services to taxonomists for standard genome sequencing and annotation.</title>
        <authorList>
            <consortium name="The Broad Institute Genomics Platform"/>
            <consortium name="The Broad Institute Genome Sequencing Center for Infectious Disease"/>
            <person name="Wu L."/>
            <person name="Ma J."/>
        </authorList>
    </citation>
    <scope>NUCLEOTIDE SEQUENCE [LARGE SCALE GENOMIC DNA]</scope>
    <source>
        <strain evidence="3">CGMCC 1.12749</strain>
    </source>
</reference>
<dbReference type="RefSeq" id="WP_188501803.1">
    <property type="nucleotide sequence ID" value="NZ_BMFP01000004.1"/>
</dbReference>